<accession>A0A918FC16</accession>
<feature type="active site" description="Charge relay system" evidence="5">
    <location>
        <position position="229"/>
    </location>
</feature>
<dbReference type="PANTHER" id="PTHR43399">
    <property type="entry name" value="SUBTILISIN-RELATED"/>
    <property type="match status" value="1"/>
</dbReference>
<keyword evidence="3 5" id="KW-0378">Hydrolase</keyword>
<keyword evidence="2 5" id="KW-0645">Protease</keyword>
<evidence type="ECO:0000313" key="10">
    <source>
        <dbReference type="Proteomes" id="UP000603865"/>
    </source>
</evidence>
<feature type="active site" description="Charge relay system" evidence="5">
    <location>
        <position position="381"/>
    </location>
</feature>
<evidence type="ECO:0000256" key="1">
    <source>
        <dbReference type="ARBA" id="ARBA00011073"/>
    </source>
</evidence>
<evidence type="ECO:0000256" key="2">
    <source>
        <dbReference type="ARBA" id="ARBA00022670"/>
    </source>
</evidence>
<evidence type="ECO:0000256" key="3">
    <source>
        <dbReference type="ARBA" id="ARBA00022801"/>
    </source>
</evidence>
<keyword evidence="10" id="KW-1185">Reference proteome</keyword>
<dbReference type="Proteomes" id="UP000603865">
    <property type="component" value="Unassembled WGS sequence"/>
</dbReference>
<dbReference type="GO" id="GO:0004252">
    <property type="term" value="F:serine-type endopeptidase activity"/>
    <property type="evidence" value="ECO:0007669"/>
    <property type="project" value="UniProtKB-UniRule"/>
</dbReference>
<keyword evidence="4 5" id="KW-0720">Serine protease</keyword>
<dbReference type="InterPro" id="IPR036852">
    <property type="entry name" value="Peptidase_S8/S53_dom_sf"/>
</dbReference>
<reference evidence="9" key="1">
    <citation type="journal article" date="2014" name="Int. J. Syst. Evol. Microbiol.">
        <title>Complete genome sequence of Corynebacterium casei LMG S-19264T (=DSM 44701T), isolated from a smear-ripened cheese.</title>
        <authorList>
            <consortium name="US DOE Joint Genome Institute (JGI-PGF)"/>
            <person name="Walter F."/>
            <person name="Albersmeier A."/>
            <person name="Kalinowski J."/>
            <person name="Ruckert C."/>
        </authorList>
    </citation>
    <scope>NUCLEOTIDE SEQUENCE</scope>
    <source>
        <strain evidence="9">JCM 31311</strain>
    </source>
</reference>
<dbReference type="Pfam" id="PF00082">
    <property type="entry name" value="Peptidase_S8"/>
    <property type="match status" value="1"/>
</dbReference>
<dbReference type="Gene3D" id="3.40.50.200">
    <property type="entry name" value="Peptidase S8/S53 domain"/>
    <property type="match status" value="1"/>
</dbReference>
<dbReference type="SUPFAM" id="SSF52743">
    <property type="entry name" value="Subtilisin-like"/>
    <property type="match status" value="1"/>
</dbReference>
<keyword evidence="7" id="KW-0732">Signal</keyword>
<evidence type="ECO:0000256" key="5">
    <source>
        <dbReference type="PROSITE-ProRule" id="PRU01240"/>
    </source>
</evidence>
<dbReference type="GO" id="GO:0006508">
    <property type="term" value="P:proteolysis"/>
    <property type="evidence" value="ECO:0007669"/>
    <property type="project" value="UniProtKB-KW"/>
</dbReference>
<dbReference type="InterPro" id="IPR015500">
    <property type="entry name" value="Peptidase_S8_subtilisin-rel"/>
</dbReference>
<proteinExistence type="inferred from homology"/>
<protein>
    <submittedName>
        <fullName evidence="9">Serine protease</fullName>
    </submittedName>
</protein>
<feature type="active site" description="Charge relay system" evidence="5">
    <location>
        <position position="186"/>
    </location>
</feature>
<dbReference type="PROSITE" id="PS51892">
    <property type="entry name" value="SUBTILASE"/>
    <property type="match status" value="1"/>
</dbReference>
<dbReference type="AlphaFoldDB" id="A0A918FC16"/>
<dbReference type="EMBL" id="BMQL01000024">
    <property type="protein sequence ID" value="GGR20429.1"/>
    <property type="molecule type" value="Genomic_DNA"/>
</dbReference>
<feature type="chain" id="PRO_5036975025" evidence="7">
    <location>
        <begin position="27"/>
        <end position="452"/>
    </location>
</feature>
<evidence type="ECO:0000259" key="8">
    <source>
        <dbReference type="Pfam" id="PF00082"/>
    </source>
</evidence>
<sequence>MQGRTTKGLCPLLMAGVLLLAGCGQGSSPSPPTRAYAYTAAVPVGANDTQASVSQQYAGAVLVWQPEAGFAVLGLDQPLPASQLQALSLNSKPVTAEPNTRVFSASGTSSAWSGKSGSMDAAGRAYVWSGGRAYVWSGGRAYVWSGGTGVVGGIPENSAAWNQIGLPAAWAAAPKLGEGVKVAVIDSGIDLHHDLFQGSLVSPADQWDFVGNDAVPQEEGTFTDEAFGHGTNVAGIVLQMAPHAQIMPLRVLNPDGSGDQTNVALAINFAVAHGAQVINLSLGSVEKTDVIQKMIQFATSKGVNVIASSGNSGDEHITYPALYADDGGSIGQFSVSVGSVDWKDRKSDFSTYGDKLEVVAPGEVVWGPVPGNLFSYWSGTSMASPMVAGAVALARAQTLTVKTTDLTRRLVDTATKIDNVNPKYVHKLGGRLNIGAFIQAVTTGPAAPVTGK</sequence>
<evidence type="ECO:0000256" key="6">
    <source>
        <dbReference type="RuleBase" id="RU003355"/>
    </source>
</evidence>
<evidence type="ECO:0000256" key="4">
    <source>
        <dbReference type="ARBA" id="ARBA00022825"/>
    </source>
</evidence>
<dbReference type="PANTHER" id="PTHR43399:SF4">
    <property type="entry name" value="CELL WALL-ASSOCIATED PROTEASE"/>
    <property type="match status" value="1"/>
</dbReference>
<dbReference type="PRINTS" id="PR00723">
    <property type="entry name" value="SUBTILISIN"/>
</dbReference>
<dbReference type="PROSITE" id="PS00138">
    <property type="entry name" value="SUBTILASE_SER"/>
    <property type="match status" value="1"/>
</dbReference>
<reference evidence="9" key="2">
    <citation type="submission" date="2020-09" db="EMBL/GenBank/DDBJ databases">
        <authorList>
            <person name="Sun Q."/>
            <person name="Ohkuma M."/>
        </authorList>
    </citation>
    <scope>NUCLEOTIDE SEQUENCE</scope>
    <source>
        <strain evidence="9">JCM 31311</strain>
    </source>
</reference>
<evidence type="ECO:0000256" key="7">
    <source>
        <dbReference type="SAM" id="SignalP"/>
    </source>
</evidence>
<feature type="domain" description="Peptidase S8/S53" evidence="8">
    <location>
        <begin position="177"/>
        <end position="417"/>
    </location>
</feature>
<name>A0A918FC16_9DEIO</name>
<feature type="signal peptide" evidence="7">
    <location>
        <begin position="1"/>
        <end position="26"/>
    </location>
</feature>
<dbReference type="PROSITE" id="PS00136">
    <property type="entry name" value="SUBTILASE_ASP"/>
    <property type="match status" value="1"/>
</dbReference>
<comment type="similarity">
    <text evidence="1 5 6">Belongs to the peptidase S8 family.</text>
</comment>
<comment type="caution">
    <text evidence="9">The sequence shown here is derived from an EMBL/GenBank/DDBJ whole genome shotgun (WGS) entry which is preliminary data.</text>
</comment>
<dbReference type="RefSeq" id="WP_189091898.1">
    <property type="nucleotide sequence ID" value="NZ_BMQL01000024.1"/>
</dbReference>
<evidence type="ECO:0000313" key="9">
    <source>
        <dbReference type="EMBL" id="GGR20429.1"/>
    </source>
</evidence>
<dbReference type="InterPro" id="IPR023827">
    <property type="entry name" value="Peptidase_S8_Asp-AS"/>
</dbReference>
<dbReference type="InterPro" id="IPR023828">
    <property type="entry name" value="Peptidase_S8_Ser-AS"/>
</dbReference>
<gene>
    <name evidence="9" type="ORF">GCM10008957_36090</name>
</gene>
<organism evidence="9 10">
    <name type="scientific">Deinococcus ruber</name>
    <dbReference type="NCBI Taxonomy" id="1848197"/>
    <lineage>
        <taxon>Bacteria</taxon>
        <taxon>Thermotogati</taxon>
        <taxon>Deinococcota</taxon>
        <taxon>Deinococci</taxon>
        <taxon>Deinococcales</taxon>
        <taxon>Deinococcaceae</taxon>
        <taxon>Deinococcus</taxon>
    </lineage>
</organism>
<dbReference type="InterPro" id="IPR000209">
    <property type="entry name" value="Peptidase_S8/S53_dom"/>
</dbReference>
<dbReference type="PROSITE" id="PS51257">
    <property type="entry name" value="PROKAR_LIPOPROTEIN"/>
    <property type="match status" value="1"/>
</dbReference>
<dbReference type="InterPro" id="IPR051048">
    <property type="entry name" value="Peptidase_S8/S53_subtilisin"/>
</dbReference>